<dbReference type="InterPro" id="IPR008988">
    <property type="entry name" value="Transcriptional_repressor_C"/>
</dbReference>
<dbReference type="InterPro" id="IPR036421">
    <property type="entry name" value="Fe_dep_repressor_sf"/>
</dbReference>
<dbReference type="Pfam" id="PF04023">
    <property type="entry name" value="FeoA"/>
    <property type="match status" value="1"/>
</dbReference>
<evidence type="ECO:0000256" key="3">
    <source>
        <dbReference type="ARBA" id="ARBA00023004"/>
    </source>
</evidence>
<evidence type="ECO:0000313" key="5">
    <source>
        <dbReference type="EMBL" id="GBC98858.1"/>
    </source>
</evidence>
<comment type="subunit">
    <text evidence="2">Homodimer.</text>
</comment>
<sequence>MTLSREAEHVLELFWLQVKEGSQPPYLPQLEASLTDGALAELAEHGLIERHNGGWQLTSTGEQVAKSVLRRRRLAERLLADLLQTSGHLLDEAACSMEHILHEGLEEAVCTLLGHPRYCPHGGEIPPGKCCEEARRTGIRLIVPLSEMKPGEIGRIAYLQMRDAPQMQKLMAMGILPGEPIRLLRRFPSFVFEVRHTQYAVDTDIADGIYVRLTA</sequence>
<proteinExistence type="predicted"/>
<dbReference type="InterPro" id="IPR038157">
    <property type="entry name" value="FeoA_core_dom"/>
</dbReference>
<evidence type="ECO:0000259" key="4">
    <source>
        <dbReference type="SMART" id="SM00899"/>
    </source>
</evidence>
<dbReference type="PANTHER" id="PTHR33238">
    <property type="entry name" value="IRON (METAL) DEPENDENT REPRESSOR, DTXR FAMILY"/>
    <property type="match status" value="1"/>
</dbReference>
<reference evidence="6" key="1">
    <citation type="submission" date="2017-09" db="EMBL/GenBank/DDBJ databases">
        <title>Metaegenomics of thermophilic ammonia-oxidizing enrichment culture.</title>
        <authorList>
            <person name="Kato S."/>
            <person name="Suzuki K."/>
        </authorList>
    </citation>
    <scope>NUCLEOTIDE SEQUENCE [LARGE SCALE GENOMIC DNA]</scope>
</reference>
<dbReference type="Gene3D" id="2.30.30.90">
    <property type="match status" value="1"/>
</dbReference>
<dbReference type="EMBL" id="BEHT01000016">
    <property type="protein sequence ID" value="GBC98858.1"/>
    <property type="molecule type" value="Genomic_DNA"/>
</dbReference>
<feature type="domain" description="Ferrous iron transporter FeoA-like" evidence="4">
    <location>
        <begin position="143"/>
        <end position="213"/>
    </location>
</feature>
<dbReference type="SUPFAM" id="SSF47979">
    <property type="entry name" value="Iron-dependent repressor protein, dimerization domain"/>
    <property type="match status" value="1"/>
</dbReference>
<dbReference type="InterPro" id="IPR022689">
    <property type="entry name" value="Iron_dep_repressor"/>
</dbReference>
<evidence type="ECO:0000313" key="6">
    <source>
        <dbReference type="Proteomes" id="UP000236173"/>
    </source>
</evidence>
<protein>
    <submittedName>
        <fullName evidence="5">Diphtheria toxin repressor</fullName>
    </submittedName>
</protein>
<dbReference type="SUPFAM" id="SSF50037">
    <property type="entry name" value="C-terminal domain of transcriptional repressors"/>
    <property type="match status" value="1"/>
</dbReference>
<accession>A0A2H5XCE1</accession>
<evidence type="ECO:0000256" key="1">
    <source>
        <dbReference type="ARBA" id="ARBA00004496"/>
    </source>
</evidence>
<dbReference type="GO" id="GO:0003700">
    <property type="term" value="F:DNA-binding transcription factor activity"/>
    <property type="evidence" value="ECO:0007669"/>
    <property type="project" value="InterPro"/>
</dbReference>
<comment type="caution">
    <text evidence="5">The sequence shown here is derived from an EMBL/GenBank/DDBJ whole genome shotgun (WGS) entry which is preliminary data.</text>
</comment>
<dbReference type="InterPro" id="IPR036388">
    <property type="entry name" value="WH-like_DNA-bd_sf"/>
</dbReference>
<dbReference type="SMART" id="SM00899">
    <property type="entry name" value="FeoA"/>
    <property type="match status" value="1"/>
</dbReference>
<dbReference type="Pfam" id="PF02742">
    <property type="entry name" value="Fe_dep_repr_C"/>
    <property type="match status" value="1"/>
</dbReference>
<dbReference type="AlphaFoldDB" id="A0A2H5XCE1"/>
<dbReference type="InterPro" id="IPR050536">
    <property type="entry name" value="DtxR_MntR_Metal-Reg"/>
</dbReference>
<keyword evidence="3" id="KW-0408">Iron</keyword>
<dbReference type="InterPro" id="IPR001367">
    <property type="entry name" value="Fe_dep_repressor"/>
</dbReference>
<dbReference type="InterPro" id="IPR007167">
    <property type="entry name" value="Fe-transptr_FeoA-like"/>
</dbReference>
<dbReference type="SMART" id="SM00529">
    <property type="entry name" value="HTH_DTXR"/>
    <property type="match status" value="1"/>
</dbReference>
<evidence type="ECO:0000256" key="2">
    <source>
        <dbReference type="ARBA" id="ARBA00011738"/>
    </source>
</evidence>
<dbReference type="PANTHER" id="PTHR33238:SF11">
    <property type="entry name" value="TRANSCRIPTIONAL REGULATOR MNTR"/>
    <property type="match status" value="1"/>
</dbReference>
<organism evidence="5 6">
    <name type="scientific">Candidatus Fervidibacter japonicus</name>
    <dbReference type="NCBI Taxonomy" id="2035412"/>
    <lineage>
        <taxon>Bacteria</taxon>
        <taxon>Candidatus Fervidibacterota</taxon>
        <taxon>Candidatus Fervidibacter</taxon>
    </lineage>
</organism>
<dbReference type="Gene3D" id="1.10.10.10">
    <property type="entry name" value="Winged helix-like DNA-binding domain superfamily/Winged helix DNA-binding domain"/>
    <property type="match status" value="1"/>
</dbReference>
<dbReference type="Proteomes" id="UP000236173">
    <property type="component" value="Unassembled WGS sequence"/>
</dbReference>
<dbReference type="GO" id="GO:0005737">
    <property type="term" value="C:cytoplasm"/>
    <property type="evidence" value="ECO:0007669"/>
    <property type="project" value="UniProtKB-SubCell"/>
</dbReference>
<gene>
    <name evidence="5" type="primary">dtxR</name>
    <name evidence="5" type="ORF">HRbin17_01375</name>
</gene>
<comment type="subcellular location">
    <subcellularLocation>
        <location evidence="1">Cytoplasm</location>
    </subcellularLocation>
</comment>
<dbReference type="GO" id="GO:0046914">
    <property type="term" value="F:transition metal ion binding"/>
    <property type="evidence" value="ECO:0007669"/>
    <property type="project" value="InterPro"/>
</dbReference>
<name>A0A2H5XCE1_9BACT</name>
<dbReference type="GO" id="GO:0046983">
    <property type="term" value="F:protein dimerization activity"/>
    <property type="evidence" value="ECO:0007669"/>
    <property type="project" value="InterPro"/>
</dbReference>